<proteinExistence type="predicted"/>
<dbReference type="Gene3D" id="1.25.10.10">
    <property type="entry name" value="Leucine-rich Repeat Variant"/>
    <property type="match status" value="2"/>
</dbReference>
<dbReference type="GO" id="GO:0051301">
    <property type="term" value="P:cell division"/>
    <property type="evidence" value="ECO:0007669"/>
    <property type="project" value="UniProtKB-KW"/>
</dbReference>
<feature type="region of interest" description="Disordered" evidence="7">
    <location>
        <begin position="164"/>
        <end position="221"/>
    </location>
</feature>
<evidence type="ECO:0000313" key="9">
    <source>
        <dbReference type="RefSeq" id="XP_033803025.1"/>
    </source>
</evidence>
<keyword evidence="4" id="KW-0498">Mitosis</keyword>
<evidence type="ECO:0000256" key="2">
    <source>
        <dbReference type="ARBA" id="ARBA00022618"/>
    </source>
</evidence>
<keyword evidence="2" id="KW-0132">Cell division</keyword>
<dbReference type="FunFam" id="1.25.10.10:FF:001146">
    <property type="entry name" value="PDS5 cohesin associated factor B"/>
    <property type="match status" value="1"/>
</dbReference>
<dbReference type="InterPro" id="IPR011989">
    <property type="entry name" value="ARM-like"/>
</dbReference>
<name>A0A6P8R4M4_GEOSA</name>
<dbReference type="CTD" id="23244"/>
<dbReference type="Pfam" id="PF20168">
    <property type="entry name" value="PDS5"/>
    <property type="match status" value="1"/>
</dbReference>
<sequence>MPALACHSATQASAPTQTNKIHFRCLPSSGFKDFLPFLHRFLLLALATSQNSLSSTALSRAACTKLAGVHTPSRRFRSHGCPQTFKFTLGKPSQALCTLSRKVPPKFGPTPKTVVLLSARAGIRQLRVHTIALPSSAGLTLTALQSRATFSSLSSAARTRCARTHATTSGSAGNQDQRGSCSLQGLPQHHLEPGHNSFKHRSSAASLPRAGTHQRPVEDRGREKLISMDFTGQQKPADGKIIIYPPGVKEITDKITNDEVVKRLKMIVKTFMDMDQDSEDEKQQYLPLALHLASEFFLRNPNKDVRLLVACCLADIFRIYAPEAPYTSHDKLKDIFLFITRQLKGLEDTKSPQFNRYFYLLENLAWVKSYNICFELEDCNEIFIQLFRTLFSVINNSHNQKVQMHMLDLMSSITMEGDGVTQELLDSILINLIPAHKVCEVPGNRNLNKQAFDLSKFLLKRTVQTIEPCIANFFNQVLVLGKSSVSDLSEHVFDLIQELFAIDPHLLLSVMPQLEFKLKSNDGEERLAVVKLLAKLFGSKDSDLATQNRPLWHCFLGRFNDIHVPVRLECVKFASHCLMNHPDLARDLTEFLKVRSHDPEEAIRHDVIVTIITAGKRDLSLVNDQLLGFVRERTLDKRWRVRKEAMMGLAQLYKKYCLHAEAGKDAAEKVNWIKDKLLHIYYQNSIDDKLLVEKIFAQYLVPHNLETQARMKCLYYLYANLDPNAVKALNEMWKCQNLLRSHVRELLDLHKQPPSEANNTAMFGKLMTIAKNLPDPGKAQDFVKKFNQVLGEDEKLRSQLELLISPTCSCKQADVCVREIARKLANPKQPTNPFLEMVKFLLERIAPVHIDSEAISALVKLMNKSIEGTTDDEEEGVSPDTAIRSGLELLKVLSFTHPTSFHSAETYESLLQCLRMEDDKVAEAAIQIFRNTGHKIETDLPQIRSTLIPILHQKAKRGTPHQAKQAVHCIHAIFSNKEVQLAQIFEPLSRSLNADVPEQLVTPLVSLGHISMLAPDQFASPMKSVVANFIVKDLLMNDRSTGEKNGKLWSPDEEVSPEVLAKVQAIKLLVRWLLGMKNNQSKSANSTLRLLSAMLVSEGDLTEQKRISKSDMSRLRLAAGSAIMKLAQEPCYHEIITPEQFQLCALVINDECYQVRQIFAQKLHKALVKLQLPLEYMAIFALCAKDPVKERRAHARQCLLKNISIRREYIKQNPMANEKLLSLLPEYVVPYMIHLLTHDPDFTKPQDVDQLRDIKECLWFMLEVLMTKSENNSHAFMRKITESIKQTKDTQSPDDPKSNEKLYTVCDVALIVIHSKSTSCNMDSAKDPVLPTKFFTQPEKDFCNERSYVSDEMRTLLLTGKPKPAGVLGAVNKPLSAAGRRPYNRTTGSDTGNNMNVNSNPGSPVGNRTRELGSEVSETGVSENDENPIRIISVPPAKIEVVKNKELNSEQVTPSNIITERRKKRAAAAGTENIQQKPEEKKADETGATAPPKPRRGRPPKSESQGSTAKNDDTSKPAGRGKKRAAINQDGPTGLEAGNAKVPKQQDLVTKKAASAQRQMDLQSSQILGSDGDSLWEIESSPGNFPTDLDDCKACQSSQETEQLAERGILQVKRKCARKGRK</sequence>
<dbReference type="SUPFAM" id="SSF48371">
    <property type="entry name" value="ARM repeat"/>
    <property type="match status" value="1"/>
</dbReference>
<keyword evidence="3" id="KW-0677">Repeat</keyword>
<feature type="compositionally biased region" description="Polar residues" evidence="7">
    <location>
        <begin position="170"/>
        <end position="185"/>
    </location>
</feature>
<dbReference type="KEGG" id="gsh:117361586"/>
<keyword evidence="6" id="KW-0131">Cell cycle</keyword>
<evidence type="ECO:0000256" key="7">
    <source>
        <dbReference type="SAM" id="MobiDB-lite"/>
    </source>
</evidence>
<dbReference type="PANTHER" id="PTHR12663:SF2">
    <property type="entry name" value="SISTER CHROMATID COHESION PROTEIN PDS5 HOMOLOG A"/>
    <property type="match status" value="1"/>
</dbReference>
<dbReference type="FunCoup" id="A0A6P8R4M4">
    <property type="interactions" value="4119"/>
</dbReference>
<feature type="region of interest" description="Disordered" evidence="7">
    <location>
        <begin position="1377"/>
        <end position="1427"/>
    </location>
</feature>
<feature type="region of interest" description="Disordered" evidence="7">
    <location>
        <begin position="1453"/>
        <end position="1584"/>
    </location>
</feature>
<gene>
    <name evidence="9" type="primary">PDS5A</name>
</gene>
<keyword evidence="5" id="KW-0539">Nucleus</keyword>
<dbReference type="PANTHER" id="PTHR12663">
    <property type="entry name" value="ANDROGEN INDUCED INHIBITOR OF PROLIFERATION AS3 / PDS5-RELATED"/>
    <property type="match status" value="1"/>
</dbReference>
<dbReference type="RefSeq" id="XP_033803025.1">
    <property type="nucleotide sequence ID" value="XM_033947134.1"/>
</dbReference>
<dbReference type="FunFam" id="1.25.10.10:FF:000064">
    <property type="entry name" value="Sister chromatid cohesion protein PDS5 homolog A"/>
    <property type="match status" value="1"/>
</dbReference>
<dbReference type="InterPro" id="IPR039776">
    <property type="entry name" value="Pds5"/>
</dbReference>
<protein>
    <submittedName>
        <fullName evidence="9">Sister chromatid cohesion protein PDS5 homolog A isoform X1</fullName>
    </submittedName>
</protein>
<organism evidence="8 9">
    <name type="scientific">Geotrypetes seraphini</name>
    <name type="common">Gaboon caecilian</name>
    <name type="synonym">Caecilia seraphini</name>
    <dbReference type="NCBI Taxonomy" id="260995"/>
    <lineage>
        <taxon>Eukaryota</taxon>
        <taxon>Metazoa</taxon>
        <taxon>Chordata</taxon>
        <taxon>Craniata</taxon>
        <taxon>Vertebrata</taxon>
        <taxon>Euteleostomi</taxon>
        <taxon>Amphibia</taxon>
        <taxon>Gymnophiona</taxon>
        <taxon>Geotrypetes</taxon>
    </lineage>
</organism>
<feature type="compositionally biased region" description="Polar residues" evidence="7">
    <location>
        <begin position="1556"/>
        <end position="1568"/>
    </location>
</feature>
<evidence type="ECO:0000256" key="6">
    <source>
        <dbReference type="ARBA" id="ARBA00023306"/>
    </source>
</evidence>
<dbReference type="GO" id="GO:0006281">
    <property type="term" value="P:DNA repair"/>
    <property type="evidence" value="ECO:0007669"/>
    <property type="project" value="TreeGrafter"/>
</dbReference>
<dbReference type="InParanoid" id="A0A6P8R4M4"/>
<dbReference type="OrthoDB" id="200660at2759"/>
<evidence type="ECO:0000256" key="4">
    <source>
        <dbReference type="ARBA" id="ARBA00022776"/>
    </source>
</evidence>
<evidence type="ECO:0000256" key="5">
    <source>
        <dbReference type="ARBA" id="ARBA00023242"/>
    </source>
</evidence>
<comment type="subcellular location">
    <subcellularLocation>
        <location evidence="1">Nucleus</location>
    </subcellularLocation>
</comment>
<evidence type="ECO:0000256" key="3">
    <source>
        <dbReference type="ARBA" id="ARBA00022737"/>
    </source>
</evidence>
<dbReference type="GO" id="GO:0000785">
    <property type="term" value="C:chromatin"/>
    <property type="evidence" value="ECO:0007669"/>
    <property type="project" value="TreeGrafter"/>
</dbReference>
<dbReference type="InterPro" id="IPR016024">
    <property type="entry name" value="ARM-type_fold"/>
</dbReference>
<evidence type="ECO:0000313" key="8">
    <source>
        <dbReference type="Proteomes" id="UP000515159"/>
    </source>
</evidence>
<accession>A0A6P8R4M4</accession>
<dbReference type="GO" id="GO:0005634">
    <property type="term" value="C:nucleus"/>
    <property type="evidence" value="ECO:0007669"/>
    <property type="project" value="UniProtKB-SubCell"/>
</dbReference>
<keyword evidence="8" id="KW-1185">Reference proteome</keyword>
<dbReference type="CDD" id="cd19953">
    <property type="entry name" value="PDS5"/>
    <property type="match status" value="1"/>
</dbReference>
<feature type="compositionally biased region" description="Polar residues" evidence="7">
    <location>
        <begin position="1384"/>
        <end position="1402"/>
    </location>
</feature>
<reference evidence="9" key="1">
    <citation type="submission" date="2025-08" db="UniProtKB">
        <authorList>
            <consortium name="RefSeq"/>
        </authorList>
    </citation>
    <scope>IDENTIFICATION</scope>
</reference>
<dbReference type="GO" id="GO:0007064">
    <property type="term" value="P:mitotic sister chromatid cohesion"/>
    <property type="evidence" value="ECO:0007669"/>
    <property type="project" value="InterPro"/>
</dbReference>
<dbReference type="Proteomes" id="UP000515159">
    <property type="component" value="Chromosome 1"/>
</dbReference>
<evidence type="ECO:0000256" key="1">
    <source>
        <dbReference type="ARBA" id="ARBA00004123"/>
    </source>
</evidence>
<dbReference type="GeneID" id="117361586"/>